<keyword evidence="4 11" id="KW-0067">ATP-binding</keyword>
<dbReference type="CDD" id="cd07346">
    <property type="entry name" value="ABC_6TM_exporters"/>
    <property type="match status" value="1"/>
</dbReference>
<evidence type="ECO:0000256" key="2">
    <source>
        <dbReference type="ARBA" id="ARBA00022692"/>
    </source>
</evidence>
<evidence type="ECO:0000256" key="6">
    <source>
        <dbReference type="ARBA" id="ARBA00023136"/>
    </source>
</evidence>
<feature type="compositionally biased region" description="Low complexity" evidence="7">
    <location>
        <begin position="596"/>
        <end position="616"/>
    </location>
</feature>
<feature type="region of interest" description="Disordered" evidence="7">
    <location>
        <begin position="585"/>
        <end position="616"/>
    </location>
</feature>
<name>A0ABS5TME6_9ACTN</name>
<dbReference type="InterPro" id="IPR039421">
    <property type="entry name" value="Type_1_exporter"/>
</dbReference>
<protein>
    <submittedName>
        <fullName evidence="11">ABC transporter ATP-binding protein</fullName>
    </submittedName>
</protein>
<comment type="subcellular location">
    <subcellularLocation>
        <location evidence="1">Cell membrane</location>
        <topology evidence="1">Multi-pass membrane protein</topology>
    </subcellularLocation>
</comment>
<evidence type="ECO:0000256" key="7">
    <source>
        <dbReference type="SAM" id="MobiDB-lite"/>
    </source>
</evidence>
<dbReference type="Proteomes" id="UP001197247">
    <property type="component" value="Unassembled WGS sequence"/>
</dbReference>
<dbReference type="InterPro" id="IPR027417">
    <property type="entry name" value="P-loop_NTPase"/>
</dbReference>
<evidence type="ECO:0000256" key="4">
    <source>
        <dbReference type="ARBA" id="ARBA00022840"/>
    </source>
</evidence>
<evidence type="ECO:0000256" key="8">
    <source>
        <dbReference type="SAM" id="Phobius"/>
    </source>
</evidence>
<proteinExistence type="predicted"/>
<keyword evidence="12" id="KW-1185">Reference proteome</keyword>
<keyword evidence="5 8" id="KW-1133">Transmembrane helix</keyword>
<evidence type="ECO:0000259" key="9">
    <source>
        <dbReference type="PROSITE" id="PS50893"/>
    </source>
</evidence>
<evidence type="ECO:0000256" key="5">
    <source>
        <dbReference type="ARBA" id="ARBA00022989"/>
    </source>
</evidence>
<feature type="compositionally biased region" description="Basic and acidic residues" evidence="7">
    <location>
        <begin position="585"/>
        <end position="594"/>
    </location>
</feature>
<dbReference type="PROSITE" id="PS50893">
    <property type="entry name" value="ABC_TRANSPORTER_2"/>
    <property type="match status" value="1"/>
</dbReference>
<dbReference type="InterPro" id="IPR011527">
    <property type="entry name" value="ABC1_TM_dom"/>
</dbReference>
<organism evidence="11 12">
    <name type="scientific">Kineosporia corallincola</name>
    <dbReference type="NCBI Taxonomy" id="2835133"/>
    <lineage>
        <taxon>Bacteria</taxon>
        <taxon>Bacillati</taxon>
        <taxon>Actinomycetota</taxon>
        <taxon>Actinomycetes</taxon>
        <taxon>Kineosporiales</taxon>
        <taxon>Kineosporiaceae</taxon>
        <taxon>Kineosporia</taxon>
    </lineage>
</organism>
<dbReference type="InterPro" id="IPR003593">
    <property type="entry name" value="AAA+_ATPase"/>
</dbReference>
<reference evidence="11 12" key="1">
    <citation type="submission" date="2021-05" db="EMBL/GenBank/DDBJ databases">
        <title>Kineosporia and Streptomyces sp. nov. two new marine actinobacteria isolated from Coral.</title>
        <authorList>
            <person name="Buangrab K."/>
            <person name="Sutthacheep M."/>
            <person name="Yeemin T."/>
            <person name="Harunari E."/>
            <person name="Igarashi Y."/>
            <person name="Kanchanasin P."/>
            <person name="Tanasupawat S."/>
            <person name="Phongsopitanun W."/>
        </authorList>
    </citation>
    <scope>NUCLEOTIDE SEQUENCE [LARGE SCALE GENOMIC DNA]</scope>
    <source>
        <strain evidence="11 12">J2-2</strain>
    </source>
</reference>
<dbReference type="EMBL" id="JAHBAY010000011">
    <property type="protein sequence ID" value="MBT0772272.1"/>
    <property type="molecule type" value="Genomic_DNA"/>
</dbReference>
<dbReference type="PANTHER" id="PTHR43394">
    <property type="entry name" value="ATP-DEPENDENT PERMEASE MDL1, MITOCHONDRIAL"/>
    <property type="match status" value="1"/>
</dbReference>
<gene>
    <name evidence="11" type="ORF">KIH74_25225</name>
</gene>
<feature type="transmembrane region" description="Helical" evidence="8">
    <location>
        <begin position="31"/>
        <end position="50"/>
    </location>
</feature>
<dbReference type="Pfam" id="PF00005">
    <property type="entry name" value="ABC_tran"/>
    <property type="match status" value="1"/>
</dbReference>
<comment type="caution">
    <text evidence="11">The sequence shown here is derived from an EMBL/GenBank/DDBJ whole genome shotgun (WGS) entry which is preliminary data.</text>
</comment>
<feature type="domain" description="ABC transporter" evidence="9">
    <location>
        <begin position="346"/>
        <end position="580"/>
    </location>
</feature>
<dbReference type="SUPFAM" id="SSF52540">
    <property type="entry name" value="P-loop containing nucleoside triphosphate hydrolases"/>
    <property type="match status" value="1"/>
</dbReference>
<dbReference type="Gene3D" id="1.20.1560.10">
    <property type="entry name" value="ABC transporter type 1, transmembrane domain"/>
    <property type="match status" value="1"/>
</dbReference>
<dbReference type="GO" id="GO:0005524">
    <property type="term" value="F:ATP binding"/>
    <property type="evidence" value="ECO:0007669"/>
    <property type="project" value="UniProtKB-KW"/>
</dbReference>
<evidence type="ECO:0000256" key="3">
    <source>
        <dbReference type="ARBA" id="ARBA00022741"/>
    </source>
</evidence>
<keyword evidence="2 8" id="KW-0812">Transmembrane</keyword>
<keyword evidence="3" id="KW-0547">Nucleotide-binding</keyword>
<dbReference type="RefSeq" id="WP_214158684.1">
    <property type="nucleotide sequence ID" value="NZ_JAHBAY010000011.1"/>
</dbReference>
<dbReference type="InterPro" id="IPR003439">
    <property type="entry name" value="ABC_transporter-like_ATP-bd"/>
</dbReference>
<dbReference type="InterPro" id="IPR036640">
    <property type="entry name" value="ABC1_TM_sf"/>
</dbReference>
<dbReference type="Gene3D" id="3.40.50.300">
    <property type="entry name" value="P-loop containing nucleotide triphosphate hydrolases"/>
    <property type="match status" value="1"/>
</dbReference>
<sequence length="616" mass="63575">MTSAATDYRLPIATPARCRQMLRELVRPQRVPALSGVVVLVLATVAGLLSSPLLGRIVDVVATGGEPSGLVLPAAGIALVALVQGLLTPIGMAQLALAGESALAELRERFVEKALRLPAGDLERAGSGDLTSRVTNDVAKISEGVREAVPEFARSGLTVVLTLAALGVLDPRFLLVALLAAPVQALTVRWYLRRAGRVYAEQRVATGEQQQQLLETIGNARTVRAFRLTGRQLPRVAAASSRTVGRSLDGVVLQTGFFGRLNLAEFIGLSGVLVTGFVLVRTGEVSIGTASAAAFYFHGLFTPVNTALFLLDEAQSATASLARLVGVVDIPSPPVGSGPAITGASVTVEQVGHSYVDGHPVLTGVDLDIPAGHRVAVVGASGAGKSTLVKLIAGFHPPGSGTIRLGGADVTGLGPGTVRRTVALVTQEVHVFAGPLADDLRLARPGASPAELEAALDQVHALDWVRRLPEGLNTVVGDGGHALTAAQAQQLALARLVLADPPVAILDEATAEAGSAGARVLESAAQRALSGRTALVVAHRLTQAASADRVVVMRAGRIDEHGTHDELVAAGGIYAGLWRAWSRDASRDASKEVPEESPGPSGKSGSQPPGNSGNWQ</sequence>
<dbReference type="SUPFAM" id="SSF90123">
    <property type="entry name" value="ABC transporter transmembrane region"/>
    <property type="match status" value="1"/>
</dbReference>
<dbReference type="PROSITE" id="PS50929">
    <property type="entry name" value="ABC_TM1F"/>
    <property type="match status" value="1"/>
</dbReference>
<dbReference type="PANTHER" id="PTHR43394:SF1">
    <property type="entry name" value="ATP-BINDING CASSETTE SUB-FAMILY B MEMBER 10, MITOCHONDRIAL"/>
    <property type="match status" value="1"/>
</dbReference>
<evidence type="ECO:0000313" key="12">
    <source>
        <dbReference type="Proteomes" id="UP001197247"/>
    </source>
</evidence>
<keyword evidence="6 8" id="KW-0472">Membrane</keyword>
<evidence type="ECO:0000313" key="11">
    <source>
        <dbReference type="EMBL" id="MBT0772272.1"/>
    </source>
</evidence>
<feature type="transmembrane region" description="Helical" evidence="8">
    <location>
        <begin position="70"/>
        <end position="87"/>
    </location>
</feature>
<evidence type="ECO:0000259" key="10">
    <source>
        <dbReference type="PROSITE" id="PS50929"/>
    </source>
</evidence>
<evidence type="ECO:0000256" key="1">
    <source>
        <dbReference type="ARBA" id="ARBA00004651"/>
    </source>
</evidence>
<dbReference type="SMART" id="SM00382">
    <property type="entry name" value="AAA"/>
    <property type="match status" value="1"/>
</dbReference>
<dbReference type="Pfam" id="PF00664">
    <property type="entry name" value="ABC_membrane"/>
    <property type="match status" value="1"/>
</dbReference>
<accession>A0ABS5TME6</accession>
<feature type="domain" description="ABC transmembrane type-1" evidence="10">
    <location>
        <begin position="36"/>
        <end position="316"/>
    </location>
</feature>